<dbReference type="Proteomes" id="UP000247811">
    <property type="component" value="Unassembled WGS sequence"/>
</dbReference>
<dbReference type="AlphaFoldDB" id="A0A318H446"/>
<gene>
    <name evidence="3" type="ORF">C7444_108149</name>
</gene>
<evidence type="ECO:0000256" key="1">
    <source>
        <dbReference type="ARBA" id="ARBA00022747"/>
    </source>
</evidence>
<keyword evidence="4" id="KW-1185">Reference proteome</keyword>
<dbReference type="GO" id="GO:0009307">
    <property type="term" value="P:DNA restriction-modification system"/>
    <property type="evidence" value="ECO:0007669"/>
    <property type="project" value="UniProtKB-KW"/>
</dbReference>
<accession>A0A318H446</accession>
<sequence length="454" mass="50051">MSFPTYAHYKDSGVEWLGEVPAHWDSLRFSRAILAIKDGTHGTFARTSDGLPLLSAKNVSNGLIETTSAESLISVADHDAIVDNGFPVRGDILLTIVGTIGRVCVYPFDHPIAFQRSVCFVRLSRGYRPTFFFYLIQSKFFQEQLQSRSKSSAQAGIYMGDVCATHLACPPSEIEQDCIATFLDHETTKLDALIAEQRTLIDLLKEKRQAVISHAVTKGLDPRVPMKDSGVEWLGEVPAHWETKRIKHLVESFEQGWSPQCEGYPVESDTEWGVLKVGCVNGGKFRREENKVLPMDIEPIPSLGICAGDLLISRANTRELVGSAAVADQNYSNLLLCDKLYRIKLKQQDCDPQFLGMYLGTASARGRIELSATGASSSMVNIGQSAILEMQLSLPPYGEQLQITSFLREETIRLGALTDEAQTTIALLQERRSALISAAVTGKIDVRQHTTEAA</sequence>
<reference evidence="3 4" key="1">
    <citation type="submission" date="2018-05" db="EMBL/GenBank/DDBJ databases">
        <title>Genomic Encyclopedia of Type Strains, Phase IV (KMG-IV): sequencing the most valuable type-strain genomes for metagenomic binning, comparative biology and taxonomic classification.</title>
        <authorList>
            <person name="Goeker M."/>
        </authorList>
    </citation>
    <scope>NUCLEOTIDE SEQUENCE [LARGE SCALE GENOMIC DNA]</scope>
    <source>
        <strain evidence="3 4">DSM 566</strain>
    </source>
</reference>
<evidence type="ECO:0000256" key="2">
    <source>
        <dbReference type="ARBA" id="ARBA00023125"/>
    </source>
</evidence>
<comment type="caution">
    <text evidence="3">The sequence shown here is derived from an EMBL/GenBank/DDBJ whole genome shotgun (WGS) entry which is preliminary data.</text>
</comment>
<dbReference type="CDD" id="cd17261">
    <property type="entry name" value="RMtype1_S_EcoKI-TRD2-CR2_like"/>
    <property type="match status" value="1"/>
</dbReference>
<dbReference type="PANTHER" id="PTHR43140:SF1">
    <property type="entry name" value="TYPE I RESTRICTION ENZYME ECOKI SPECIFICITY SUBUNIT"/>
    <property type="match status" value="1"/>
</dbReference>
<evidence type="ECO:0000313" key="3">
    <source>
        <dbReference type="EMBL" id="PXW95890.1"/>
    </source>
</evidence>
<dbReference type="GO" id="GO:0003677">
    <property type="term" value="F:DNA binding"/>
    <property type="evidence" value="ECO:0007669"/>
    <property type="project" value="UniProtKB-KW"/>
</dbReference>
<dbReference type="Gene3D" id="3.90.220.20">
    <property type="entry name" value="DNA methylase specificity domains"/>
    <property type="match status" value="2"/>
</dbReference>
<dbReference type="PANTHER" id="PTHR43140">
    <property type="entry name" value="TYPE-1 RESTRICTION ENZYME ECOKI SPECIFICITY PROTEIN"/>
    <property type="match status" value="1"/>
</dbReference>
<name>A0A318H446_9BURK</name>
<dbReference type="EMBL" id="QJJS01000008">
    <property type="protein sequence ID" value="PXW95890.1"/>
    <property type="molecule type" value="Genomic_DNA"/>
</dbReference>
<dbReference type="OrthoDB" id="5298944at2"/>
<dbReference type="InterPro" id="IPR044946">
    <property type="entry name" value="Restrct_endonuc_typeI_TRD_sf"/>
</dbReference>
<keyword evidence="2" id="KW-0238">DNA-binding</keyword>
<keyword evidence="1" id="KW-0680">Restriction system</keyword>
<dbReference type="SUPFAM" id="SSF116734">
    <property type="entry name" value="DNA methylase specificity domain"/>
    <property type="match status" value="2"/>
</dbReference>
<dbReference type="Gene3D" id="1.10.287.1120">
    <property type="entry name" value="Bipartite methylase S protein"/>
    <property type="match status" value="1"/>
</dbReference>
<dbReference type="InterPro" id="IPR051212">
    <property type="entry name" value="Type-I_RE_S_subunit"/>
</dbReference>
<protein>
    <submittedName>
        <fullName evidence="3">Type I restriction enzyme S subunit</fullName>
    </submittedName>
</protein>
<organism evidence="3 4">
    <name type="scientific">Sphaerotilus hippei</name>
    <dbReference type="NCBI Taxonomy" id="744406"/>
    <lineage>
        <taxon>Bacteria</taxon>
        <taxon>Pseudomonadati</taxon>
        <taxon>Pseudomonadota</taxon>
        <taxon>Betaproteobacteria</taxon>
        <taxon>Burkholderiales</taxon>
        <taxon>Sphaerotilaceae</taxon>
        <taxon>Sphaerotilus</taxon>
    </lineage>
</organism>
<evidence type="ECO:0000313" key="4">
    <source>
        <dbReference type="Proteomes" id="UP000247811"/>
    </source>
</evidence>
<proteinExistence type="predicted"/>
<dbReference type="RefSeq" id="WP_110400831.1">
    <property type="nucleotide sequence ID" value="NZ_QJJS01000008.1"/>
</dbReference>